<organism evidence="2 3">
    <name type="scientific">Lactiplantibacillus daowaiensis</name>
    <dbReference type="NCBI Taxonomy" id="2559918"/>
    <lineage>
        <taxon>Bacteria</taxon>
        <taxon>Bacillati</taxon>
        <taxon>Bacillota</taxon>
        <taxon>Bacilli</taxon>
        <taxon>Lactobacillales</taxon>
        <taxon>Lactobacillaceae</taxon>
        <taxon>Lactiplantibacillus</taxon>
    </lineage>
</organism>
<dbReference type="EMBL" id="JBHSSC010000035">
    <property type="protein sequence ID" value="MFC6181190.1"/>
    <property type="molecule type" value="Genomic_DNA"/>
</dbReference>
<feature type="domain" description="AraC effector-binding" evidence="1">
    <location>
        <begin position="1"/>
        <end position="146"/>
    </location>
</feature>
<dbReference type="InterPro" id="IPR050908">
    <property type="entry name" value="SmbC-like"/>
</dbReference>
<evidence type="ECO:0000313" key="2">
    <source>
        <dbReference type="EMBL" id="MFC6181190.1"/>
    </source>
</evidence>
<dbReference type="RefSeq" id="WP_171001495.1">
    <property type="nucleotide sequence ID" value="NZ_BJDJ01000019.1"/>
</dbReference>
<proteinExistence type="predicted"/>
<dbReference type="InterPro" id="IPR010499">
    <property type="entry name" value="AraC_E-bd"/>
</dbReference>
<gene>
    <name evidence="2" type="ORF">ACFP5Y_08160</name>
</gene>
<dbReference type="Pfam" id="PF06445">
    <property type="entry name" value="GyrI-like"/>
    <property type="match status" value="1"/>
</dbReference>
<dbReference type="InterPro" id="IPR011256">
    <property type="entry name" value="Reg_factor_effector_dom_sf"/>
</dbReference>
<keyword evidence="3" id="KW-1185">Reference proteome</keyword>
<dbReference type="InterPro" id="IPR029442">
    <property type="entry name" value="GyrI-like"/>
</dbReference>
<name>A0ABW1S1D0_9LACO</name>
<protein>
    <submittedName>
        <fullName evidence="2">GyrI-like domain-containing protein</fullName>
    </submittedName>
</protein>
<dbReference type="PANTHER" id="PTHR40055:SF1">
    <property type="entry name" value="TRANSCRIPTIONAL REGULATOR YGIV-RELATED"/>
    <property type="match status" value="1"/>
</dbReference>
<sequence>MKIETLAICNLAYLRRIGPYGPENQALMATFKAWLTSEALFTQVTILGIALDDPTTVPAAACRYDVGAILPDMAVPKRPLSQRKLMGGHYAVFELAHTQSAMSNGYQYLIQQLQQAQLKRRPGPIIERYRPALVQAGKCELLVPIEAELA</sequence>
<dbReference type="Proteomes" id="UP001596282">
    <property type="component" value="Unassembled WGS sequence"/>
</dbReference>
<evidence type="ECO:0000259" key="1">
    <source>
        <dbReference type="SMART" id="SM00871"/>
    </source>
</evidence>
<dbReference type="Gene3D" id="3.20.80.10">
    <property type="entry name" value="Regulatory factor, effector binding domain"/>
    <property type="match status" value="1"/>
</dbReference>
<evidence type="ECO:0000313" key="3">
    <source>
        <dbReference type="Proteomes" id="UP001596282"/>
    </source>
</evidence>
<comment type="caution">
    <text evidence="2">The sequence shown here is derived from an EMBL/GenBank/DDBJ whole genome shotgun (WGS) entry which is preliminary data.</text>
</comment>
<accession>A0ABW1S1D0</accession>
<dbReference type="PANTHER" id="PTHR40055">
    <property type="entry name" value="TRANSCRIPTIONAL REGULATOR YGIV-RELATED"/>
    <property type="match status" value="1"/>
</dbReference>
<dbReference type="SUPFAM" id="SSF55136">
    <property type="entry name" value="Probable bacterial effector-binding domain"/>
    <property type="match status" value="1"/>
</dbReference>
<reference evidence="3" key="1">
    <citation type="journal article" date="2019" name="Int. J. Syst. Evol. Microbiol.">
        <title>The Global Catalogue of Microorganisms (GCM) 10K type strain sequencing project: providing services to taxonomists for standard genome sequencing and annotation.</title>
        <authorList>
            <consortium name="The Broad Institute Genomics Platform"/>
            <consortium name="The Broad Institute Genome Sequencing Center for Infectious Disease"/>
            <person name="Wu L."/>
            <person name="Ma J."/>
        </authorList>
    </citation>
    <scope>NUCLEOTIDE SEQUENCE [LARGE SCALE GENOMIC DNA]</scope>
    <source>
        <strain evidence="3">CCM 8933</strain>
    </source>
</reference>
<dbReference type="SMART" id="SM00871">
    <property type="entry name" value="AraC_E_bind"/>
    <property type="match status" value="1"/>
</dbReference>